<dbReference type="InterPro" id="IPR022687">
    <property type="entry name" value="HTH_DTXR"/>
</dbReference>
<feature type="domain" description="HTH dtxR-type" evidence="5">
    <location>
        <begin position="1"/>
        <end position="64"/>
    </location>
</feature>
<dbReference type="GO" id="GO:0046914">
    <property type="term" value="F:transition metal ion binding"/>
    <property type="evidence" value="ECO:0007669"/>
    <property type="project" value="InterPro"/>
</dbReference>
<dbReference type="AlphaFoldDB" id="A0A1I2CT21"/>
<dbReference type="STRING" id="1123323.SAMN05216245_11444"/>
<dbReference type="EMBL" id="FONL01000014">
    <property type="protein sequence ID" value="SFE71459.1"/>
    <property type="molecule type" value="Genomic_DNA"/>
</dbReference>
<dbReference type="Gene3D" id="1.10.10.10">
    <property type="entry name" value="Winged helix-like DNA-binding domain superfamily/Winged helix DNA-binding domain"/>
    <property type="match status" value="1"/>
</dbReference>
<dbReference type="InterPro" id="IPR036390">
    <property type="entry name" value="WH_DNA-bd_sf"/>
</dbReference>
<dbReference type="OrthoDB" id="9794394at2"/>
<dbReference type="InterPro" id="IPR050536">
    <property type="entry name" value="DtxR_MntR_Metal-Reg"/>
</dbReference>
<dbReference type="SUPFAM" id="SSF46785">
    <property type="entry name" value="Winged helix' DNA-binding domain"/>
    <property type="match status" value="1"/>
</dbReference>
<keyword evidence="7" id="KW-1185">Reference proteome</keyword>
<dbReference type="Gene3D" id="1.10.60.10">
    <property type="entry name" value="Iron dependent repressor, metal binding and dimerisation domain"/>
    <property type="match status" value="1"/>
</dbReference>
<keyword evidence="3" id="KW-0238">DNA-binding</keyword>
<dbReference type="SUPFAM" id="SSF47979">
    <property type="entry name" value="Iron-dependent repressor protein, dimerization domain"/>
    <property type="match status" value="1"/>
</dbReference>
<keyword evidence="4" id="KW-0804">Transcription</keyword>
<proteinExistence type="inferred from homology"/>
<gene>
    <name evidence="6" type="ORF">SAMN05216245_11444</name>
</gene>
<dbReference type="Proteomes" id="UP000198896">
    <property type="component" value="Unassembled WGS sequence"/>
</dbReference>
<dbReference type="PROSITE" id="PS50944">
    <property type="entry name" value="HTH_DTXR"/>
    <property type="match status" value="1"/>
</dbReference>
<protein>
    <submittedName>
        <fullName evidence="6">Iron (Metal) dependent repressor, DtxR family</fullName>
    </submittedName>
</protein>
<comment type="similarity">
    <text evidence="1">Belongs to the DtxR/MntR family.</text>
</comment>
<evidence type="ECO:0000256" key="2">
    <source>
        <dbReference type="ARBA" id="ARBA00023015"/>
    </source>
</evidence>
<evidence type="ECO:0000256" key="4">
    <source>
        <dbReference type="ARBA" id="ARBA00023163"/>
    </source>
</evidence>
<keyword evidence="2" id="KW-0805">Transcription regulation</keyword>
<sequence>MVLLESGENYLETILILQQRNGNVRSIDIATEMNFSKPSVSRAMSILKKSGYIIMEPDGRIVLTENGLKKAASVLDRHKTLTVFLSEILNVPQDIAEKDACRIEHIISPVTFAGIKKMVADQKKKSSSAK</sequence>
<accession>A0A1I2CT21</accession>
<dbReference type="SMART" id="SM00529">
    <property type="entry name" value="HTH_DTXR"/>
    <property type="match status" value="1"/>
</dbReference>
<dbReference type="PANTHER" id="PTHR33238">
    <property type="entry name" value="IRON (METAL) DEPENDENT REPRESSOR, DTXR FAMILY"/>
    <property type="match status" value="1"/>
</dbReference>
<organism evidence="6 7">
    <name type="scientific">Succiniclasticum ruminis DSM 9236</name>
    <dbReference type="NCBI Taxonomy" id="1123323"/>
    <lineage>
        <taxon>Bacteria</taxon>
        <taxon>Bacillati</taxon>
        <taxon>Bacillota</taxon>
        <taxon>Negativicutes</taxon>
        <taxon>Acidaminococcales</taxon>
        <taxon>Acidaminococcaceae</taxon>
        <taxon>Succiniclasticum</taxon>
    </lineage>
</organism>
<dbReference type="GO" id="GO:0003700">
    <property type="term" value="F:DNA-binding transcription factor activity"/>
    <property type="evidence" value="ECO:0007669"/>
    <property type="project" value="InterPro"/>
</dbReference>
<dbReference type="InterPro" id="IPR001367">
    <property type="entry name" value="Fe_dep_repressor"/>
</dbReference>
<dbReference type="InterPro" id="IPR036421">
    <property type="entry name" value="Fe_dep_repressor_sf"/>
</dbReference>
<dbReference type="Pfam" id="PF01325">
    <property type="entry name" value="Fe_dep_repress"/>
    <property type="match status" value="1"/>
</dbReference>
<evidence type="ECO:0000313" key="7">
    <source>
        <dbReference type="Proteomes" id="UP000198896"/>
    </source>
</evidence>
<evidence type="ECO:0000313" key="6">
    <source>
        <dbReference type="EMBL" id="SFE71459.1"/>
    </source>
</evidence>
<dbReference type="GO" id="GO:0046983">
    <property type="term" value="F:protein dimerization activity"/>
    <property type="evidence" value="ECO:0007669"/>
    <property type="project" value="InterPro"/>
</dbReference>
<dbReference type="GO" id="GO:0003677">
    <property type="term" value="F:DNA binding"/>
    <property type="evidence" value="ECO:0007669"/>
    <property type="project" value="UniProtKB-KW"/>
</dbReference>
<dbReference type="PANTHER" id="PTHR33238:SF7">
    <property type="entry name" value="IRON-DEPENDENT TRANSCRIPTIONAL REGULATOR"/>
    <property type="match status" value="1"/>
</dbReference>
<dbReference type="InterPro" id="IPR022689">
    <property type="entry name" value="Iron_dep_repressor"/>
</dbReference>
<evidence type="ECO:0000256" key="1">
    <source>
        <dbReference type="ARBA" id="ARBA00007871"/>
    </source>
</evidence>
<evidence type="ECO:0000256" key="3">
    <source>
        <dbReference type="ARBA" id="ARBA00023125"/>
    </source>
</evidence>
<dbReference type="RefSeq" id="WP_093913967.1">
    <property type="nucleotide sequence ID" value="NZ_FONL01000014.1"/>
</dbReference>
<dbReference type="Pfam" id="PF02742">
    <property type="entry name" value="Fe_dep_repr_C"/>
    <property type="match status" value="1"/>
</dbReference>
<dbReference type="InterPro" id="IPR036388">
    <property type="entry name" value="WH-like_DNA-bd_sf"/>
</dbReference>
<evidence type="ECO:0000259" key="5">
    <source>
        <dbReference type="PROSITE" id="PS50944"/>
    </source>
</evidence>
<reference evidence="6 7" key="1">
    <citation type="submission" date="2016-10" db="EMBL/GenBank/DDBJ databases">
        <authorList>
            <person name="de Groot N.N."/>
        </authorList>
    </citation>
    <scope>NUCLEOTIDE SEQUENCE [LARGE SCALE GENOMIC DNA]</scope>
    <source>
        <strain evidence="6 7">DSM 9236</strain>
    </source>
</reference>
<name>A0A1I2CT21_9FIRM</name>